<keyword evidence="13" id="KW-1185">Reference proteome</keyword>
<evidence type="ECO:0000256" key="1">
    <source>
        <dbReference type="ARBA" id="ARBA00009578"/>
    </source>
</evidence>
<feature type="transmembrane region" description="Helical" evidence="10">
    <location>
        <begin position="106"/>
        <end position="131"/>
    </location>
</feature>
<feature type="transmembrane region" description="Helical" evidence="10">
    <location>
        <begin position="64"/>
        <end position="86"/>
    </location>
</feature>
<evidence type="ECO:0000259" key="11">
    <source>
        <dbReference type="PROSITE" id="PS50855"/>
    </source>
</evidence>
<dbReference type="PANTHER" id="PTHR10422:SF35">
    <property type="entry name" value="CYTOCHROME BO(3) UBIQUINOL OXIDASE SUBUNIT 1"/>
    <property type="match status" value="1"/>
</dbReference>
<feature type="transmembrane region" description="Helical" evidence="10">
    <location>
        <begin position="185"/>
        <end position="215"/>
    </location>
</feature>
<accession>A0A0M7BDM5</accession>
<dbReference type="InterPro" id="IPR023616">
    <property type="entry name" value="Cyt_c_oxase-like_su1_dom"/>
</dbReference>
<reference evidence="12 13" key="1">
    <citation type="submission" date="2015-09" db="EMBL/GenBank/DDBJ databases">
        <authorList>
            <person name="Jackson K.R."/>
            <person name="Lunt B.L."/>
            <person name="Fisher J.N.B."/>
            <person name="Gardner A.V."/>
            <person name="Bailey M.E."/>
            <person name="Deus L.M."/>
            <person name="Earl A.S."/>
            <person name="Gibby P.D."/>
            <person name="Hartmann K.A."/>
            <person name="Liu J.E."/>
            <person name="Manci A.M."/>
            <person name="Nielsen D.A."/>
            <person name="Solomon M.B."/>
            <person name="Breakwell D.P."/>
            <person name="Burnett S.H."/>
            <person name="Grose J.H."/>
        </authorList>
    </citation>
    <scope>NUCLEOTIDE SEQUENCE [LARGE SCALE GENOMIC DNA]</scope>
    <source>
        <strain evidence="12 13">CECT 7799</strain>
    </source>
</reference>
<feature type="domain" description="Cytochrome oxidase subunit I profile" evidence="11">
    <location>
        <begin position="51"/>
        <end position="229"/>
    </location>
</feature>
<dbReference type="GO" id="GO:0016020">
    <property type="term" value="C:membrane"/>
    <property type="evidence" value="ECO:0007669"/>
    <property type="project" value="InterPro"/>
</dbReference>
<dbReference type="Pfam" id="PF00115">
    <property type="entry name" value="COX1"/>
    <property type="match status" value="1"/>
</dbReference>
<evidence type="ECO:0000313" key="13">
    <source>
        <dbReference type="Proteomes" id="UP000049455"/>
    </source>
</evidence>
<evidence type="ECO:0000256" key="8">
    <source>
        <dbReference type="ARBA" id="ARBA00023008"/>
    </source>
</evidence>
<dbReference type="InterPro" id="IPR000883">
    <property type="entry name" value="Cyt_C_Oxase_1"/>
</dbReference>
<dbReference type="GO" id="GO:0022904">
    <property type="term" value="P:respiratory electron transport chain"/>
    <property type="evidence" value="ECO:0007669"/>
    <property type="project" value="TreeGrafter"/>
</dbReference>
<dbReference type="PROSITE" id="PS50855">
    <property type="entry name" value="COX1"/>
    <property type="match status" value="1"/>
</dbReference>
<keyword evidence="4" id="KW-0679">Respiratory chain</keyword>
<keyword evidence="10" id="KW-0472">Membrane</keyword>
<evidence type="ECO:0000313" key="12">
    <source>
        <dbReference type="EMBL" id="CUH39455.1"/>
    </source>
</evidence>
<evidence type="ECO:0000256" key="10">
    <source>
        <dbReference type="SAM" id="Phobius"/>
    </source>
</evidence>
<dbReference type="AlphaFoldDB" id="A0A0M7BDM5"/>
<dbReference type="PRINTS" id="PR01165">
    <property type="entry name" value="CYCOXIDASEI"/>
</dbReference>
<evidence type="ECO:0000256" key="9">
    <source>
        <dbReference type="SAM" id="MobiDB-lite"/>
    </source>
</evidence>
<keyword evidence="10" id="KW-0812">Transmembrane</keyword>
<evidence type="ECO:0000256" key="6">
    <source>
        <dbReference type="ARBA" id="ARBA00022982"/>
    </source>
</evidence>
<dbReference type="Proteomes" id="UP000049455">
    <property type="component" value="Unassembled WGS sequence"/>
</dbReference>
<evidence type="ECO:0000256" key="5">
    <source>
        <dbReference type="ARBA" id="ARBA00022723"/>
    </source>
</evidence>
<dbReference type="STRING" id="313367.JSE7799_02182"/>
<feature type="region of interest" description="Disordered" evidence="9">
    <location>
        <begin position="1"/>
        <end position="31"/>
    </location>
</feature>
<evidence type="ECO:0000256" key="4">
    <source>
        <dbReference type="ARBA" id="ARBA00022660"/>
    </source>
</evidence>
<dbReference type="GO" id="GO:0015990">
    <property type="term" value="P:electron transport coupled proton transport"/>
    <property type="evidence" value="ECO:0007669"/>
    <property type="project" value="TreeGrafter"/>
</dbReference>
<dbReference type="EC" id="1.9.3.1" evidence="12"/>
<dbReference type="Gene3D" id="1.20.210.10">
    <property type="entry name" value="Cytochrome c oxidase-like, subunit I domain"/>
    <property type="match status" value="1"/>
</dbReference>
<protein>
    <submittedName>
        <fullName evidence="12">Cytochrome c oxidase subunit 1</fullName>
        <ecNumber evidence="12">1.9.3.1</ecNumber>
    </submittedName>
</protein>
<dbReference type="GO" id="GO:0046872">
    <property type="term" value="F:metal ion binding"/>
    <property type="evidence" value="ECO:0007669"/>
    <property type="project" value="UniProtKB-KW"/>
</dbReference>
<dbReference type="PANTHER" id="PTHR10422">
    <property type="entry name" value="CYTOCHROME C OXIDASE SUBUNIT 1"/>
    <property type="match status" value="1"/>
</dbReference>
<dbReference type="GO" id="GO:0020037">
    <property type="term" value="F:heme binding"/>
    <property type="evidence" value="ECO:0007669"/>
    <property type="project" value="InterPro"/>
</dbReference>
<keyword evidence="7" id="KW-0408">Iron</keyword>
<proteinExistence type="inferred from homology"/>
<evidence type="ECO:0000256" key="7">
    <source>
        <dbReference type="ARBA" id="ARBA00023004"/>
    </source>
</evidence>
<organism evidence="12 13">
    <name type="scientific">Jannaschia seosinensis</name>
    <dbReference type="NCBI Taxonomy" id="313367"/>
    <lineage>
        <taxon>Bacteria</taxon>
        <taxon>Pseudomonadati</taxon>
        <taxon>Pseudomonadota</taxon>
        <taxon>Alphaproteobacteria</taxon>
        <taxon>Rhodobacterales</taxon>
        <taxon>Roseobacteraceae</taxon>
        <taxon>Jannaschia</taxon>
    </lineage>
</organism>
<sequence>MTDAVQGSAPPQGGAAESPTAGPQQGRDGLGPEELARIERTWLSPPGFFGWFTLVNHTSIGKRFIITSLVFFLLSGLLALLMRLQLAQPLNDVLGPEAYNQVMTVHGTAMMFLFAIPAMEGAAIYLAPLMVGARDMAFPRLNAFGYYVYLIGGSLFFLSLPLGLAPDAGWFNYVPLSSKEYAEGYGIDVWTTMITFIEVSALTAAVELIVTILKLRAPGMSLNRMPIFV</sequence>
<comment type="similarity">
    <text evidence="1">Belongs to the heme-copper respiratory oxidase family.</text>
</comment>
<feature type="transmembrane region" description="Helical" evidence="10">
    <location>
        <begin position="143"/>
        <end position="165"/>
    </location>
</feature>
<keyword evidence="6" id="KW-0249">Electron transport</keyword>
<dbReference type="InterPro" id="IPR036927">
    <property type="entry name" value="Cyt_c_oxase-like_su1_sf"/>
</dbReference>
<evidence type="ECO:0000256" key="3">
    <source>
        <dbReference type="ARBA" id="ARBA00022617"/>
    </source>
</evidence>
<name>A0A0M7BDM5_9RHOB</name>
<dbReference type="EMBL" id="CYPR01000146">
    <property type="protein sequence ID" value="CUH39455.1"/>
    <property type="molecule type" value="Genomic_DNA"/>
</dbReference>
<dbReference type="GO" id="GO:0009060">
    <property type="term" value="P:aerobic respiration"/>
    <property type="evidence" value="ECO:0007669"/>
    <property type="project" value="InterPro"/>
</dbReference>
<keyword evidence="5" id="KW-0479">Metal-binding</keyword>
<keyword evidence="8" id="KW-0186">Copper</keyword>
<dbReference type="GO" id="GO:0004129">
    <property type="term" value="F:cytochrome-c oxidase activity"/>
    <property type="evidence" value="ECO:0007669"/>
    <property type="project" value="InterPro"/>
</dbReference>
<gene>
    <name evidence="12" type="primary">ctaD_2</name>
    <name evidence="12" type="ORF">JSE7799_02182</name>
</gene>
<keyword evidence="3" id="KW-0349">Heme</keyword>
<keyword evidence="2" id="KW-0813">Transport</keyword>
<keyword evidence="10" id="KW-1133">Transmembrane helix</keyword>
<keyword evidence="12" id="KW-0560">Oxidoreductase</keyword>
<dbReference type="SUPFAM" id="SSF81442">
    <property type="entry name" value="Cytochrome c oxidase subunit I-like"/>
    <property type="match status" value="1"/>
</dbReference>
<dbReference type="GO" id="GO:0016491">
    <property type="term" value="F:oxidoreductase activity"/>
    <property type="evidence" value="ECO:0007669"/>
    <property type="project" value="UniProtKB-KW"/>
</dbReference>
<evidence type="ECO:0000256" key="2">
    <source>
        <dbReference type="ARBA" id="ARBA00022448"/>
    </source>
</evidence>